<proteinExistence type="predicted"/>
<dbReference type="EMBL" id="BAABLO010000004">
    <property type="protein sequence ID" value="GAA4718715.1"/>
    <property type="molecule type" value="Genomic_DNA"/>
</dbReference>
<dbReference type="PANTHER" id="PTHR30204">
    <property type="entry name" value="REDOX-CYCLING DRUG-SENSING TRANSCRIPTIONAL ACTIVATOR SOXR"/>
    <property type="match status" value="1"/>
</dbReference>
<evidence type="ECO:0000313" key="3">
    <source>
        <dbReference type="EMBL" id="GAA4718715.1"/>
    </source>
</evidence>
<dbReference type="Pfam" id="PF13411">
    <property type="entry name" value="MerR_1"/>
    <property type="match status" value="1"/>
</dbReference>
<dbReference type="SMART" id="SM00422">
    <property type="entry name" value="HTH_MERR"/>
    <property type="match status" value="1"/>
</dbReference>
<dbReference type="Gene3D" id="1.10.1660.10">
    <property type="match status" value="1"/>
</dbReference>
<evidence type="ECO:0000259" key="2">
    <source>
        <dbReference type="PROSITE" id="PS50937"/>
    </source>
</evidence>
<protein>
    <submittedName>
        <fullName evidence="3">MerR family transcriptional regulator</fullName>
    </submittedName>
</protein>
<dbReference type="InterPro" id="IPR009061">
    <property type="entry name" value="DNA-bd_dom_put_sf"/>
</dbReference>
<dbReference type="InterPro" id="IPR000551">
    <property type="entry name" value="MerR-type_HTH_dom"/>
</dbReference>
<organism evidence="3 4">
    <name type="scientific">Pedococcus ginsenosidimutans</name>
    <dbReference type="NCBI Taxonomy" id="490570"/>
    <lineage>
        <taxon>Bacteria</taxon>
        <taxon>Bacillati</taxon>
        <taxon>Actinomycetota</taxon>
        <taxon>Actinomycetes</taxon>
        <taxon>Micrococcales</taxon>
        <taxon>Intrasporangiaceae</taxon>
        <taxon>Pedococcus</taxon>
    </lineage>
</organism>
<sequence>MRISELAETTGVPVHTLKYYLREGLLMPGVATSRTRAEYGEEHVERVRLVRALVEHGGVGISGVHSILSALAAPPPSRHELLGVAHCALPTPGDQGPVSEEVAALVADLGWPVWDRAPAVRALSAAVTAARDAGIPLPPETLRRYAEAMADVASVDLDAALAAGDPAAAMHTVVVGTVMVDPVLVALRRLAQEAVSAGRG</sequence>
<dbReference type="PROSITE" id="PS50937">
    <property type="entry name" value="HTH_MERR_2"/>
    <property type="match status" value="1"/>
</dbReference>
<evidence type="ECO:0000313" key="4">
    <source>
        <dbReference type="Proteomes" id="UP001500556"/>
    </source>
</evidence>
<dbReference type="Proteomes" id="UP001500556">
    <property type="component" value="Unassembled WGS sequence"/>
</dbReference>
<dbReference type="SUPFAM" id="SSF46955">
    <property type="entry name" value="Putative DNA-binding domain"/>
    <property type="match status" value="1"/>
</dbReference>
<accession>A0ABP8Y0H7</accession>
<keyword evidence="1" id="KW-0238">DNA-binding</keyword>
<reference evidence="4" key="1">
    <citation type="journal article" date="2019" name="Int. J. Syst. Evol. Microbiol.">
        <title>The Global Catalogue of Microorganisms (GCM) 10K type strain sequencing project: providing services to taxonomists for standard genome sequencing and annotation.</title>
        <authorList>
            <consortium name="The Broad Institute Genomics Platform"/>
            <consortium name="The Broad Institute Genome Sequencing Center for Infectious Disease"/>
            <person name="Wu L."/>
            <person name="Ma J."/>
        </authorList>
    </citation>
    <scope>NUCLEOTIDE SEQUENCE [LARGE SCALE GENOMIC DNA]</scope>
    <source>
        <strain evidence="4">JCM 18961</strain>
    </source>
</reference>
<evidence type="ECO:0000256" key="1">
    <source>
        <dbReference type="ARBA" id="ARBA00023125"/>
    </source>
</evidence>
<gene>
    <name evidence="3" type="ORF">GCM10025782_15010</name>
</gene>
<comment type="caution">
    <text evidence="3">The sequence shown here is derived from an EMBL/GenBank/DDBJ whole genome shotgun (WGS) entry which is preliminary data.</text>
</comment>
<name>A0ABP8Y0H7_9MICO</name>
<dbReference type="PRINTS" id="PR00040">
    <property type="entry name" value="HTHMERR"/>
</dbReference>
<feature type="domain" description="HTH merR-type" evidence="2">
    <location>
        <begin position="1"/>
        <end position="70"/>
    </location>
</feature>
<keyword evidence="4" id="KW-1185">Reference proteome</keyword>
<dbReference type="PANTHER" id="PTHR30204:SF98">
    <property type="entry name" value="HTH-TYPE TRANSCRIPTIONAL REGULATOR ADHR"/>
    <property type="match status" value="1"/>
</dbReference>
<dbReference type="InterPro" id="IPR047057">
    <property type="entry name" value="MerR_fam"/>
</dbReference>
<dbReference type="RefSeq" id="WP_345502230.1">
    <property type="nucleotide sequence ID" value="NZ_BAABLO010000004.1"/>
</dbReference>